<dbReference type="PANTHER" id="PTHR23028">
    <property type="entry name" value="ACETYLTRANSFERASE"/>
    <property type="match status" value="1"/>
</dbReference>
<proteinExistence type="predicted"/>
<evidence type="ECO:0000313" key="3">
    <source>
        <dbReference type="EMBL" id="KAJ6261834.1"/>
    </source>
</evidence>
<keyword evidence="1" id="KW-0472">Membrane</keyword>
<evidence type="ECO:0000259" key="2">
    <source>
        <dbReference type="Pfam" id="PF01757"/>
    </source>
</evidence>
<keyword evidence="1" id="KW-0812">Transmembrane</keyword>
<comment type="caution">
    <text evidence="3">The sequence shown here is derived from an EMBL/GenBank/DDBJ whole genome shotgun (WGS) entry which is preliminary data.</text>
</comment>
<accession>A0AAD6NKG9</accession>
<feature type="transmembrane region" description="Helical" evidence="1">
    <location>
        <begin position="390"/>
        <end position="408"/>
    </location>
</feature>
<dbReference type="Proteomes" id="UP001221413">
    <property type="component" value="Unassembled WGS sequence"/>
</dbReference>
<evidence type="ECO:0000256" key="1">
    <source>
        <dbReference type="SAM" id="Phobius"/>
    </source>
</evidence>
<keyword evidence="4" id="KW-1185">Reference proteome</keyword>
<dbReference type="EMBL" id="JAQGDS010000003">
    <property type="protein sequence ID" value="KAJ6261834.1"/>
    <property type="molecule type" value="Genomic_DNA"/>
</dbReference>
<feature type="transmembrane region" description="Helical" evidence="1">
    <location>
        <begin position="208"/>
        <end position="228"/>
    </location>
</feature>
<dbReference type="GO" id="GO:0016747">
    <property type="term" value="F:acyltransferase activity, transferring groups other than amino-acyl groups"/>
    <property type="evidence" value="ECO:0007669"/>
    <property type="project" value="InterPro"/>
</dbReference>
<name>A0AAD6NKG9_DREDA</name>
<gene>
    <name evidence="3" type="ORF">Dda_2633</name>
</gene>
<feature type="transmembrane region" description="Helical" evidence="1">
    <location>
        <begin position="445"/>
        <end position="465"/>
    </location>
</feature>
<reference evidence="3" key="1">
    <citation type="submission" date="2023-01" db="EMBL/GenBank/DDBJ databases">
        <title>The chitinases involved in constricting ring structure development in the nematode-trapping fungus Drechslerella dactyloides.</title>
        <authorList>
            <person name="Wang R."/>
            <person name="Zhang L."/>
            <person name="Tang P."/>
            <person name="Li S."/>
            <person name="Liang L."/>
        </authorList>
    </citation>
    <scope>NUCLEOTIDE SEQUENCE</scope>
    <source>
        <strain evidence="3">YMF1.00031</strain>
    </source>
</reference>
<sequence>MTPDVDTSREPKWFLTSFVPPSVARWLGRPADSHSYSQIKDGRYKEYDTQNPPAPFFQHATASKIIQWLLGSVFPFLLPSFISARYHRTSNQSSHKIAPTSWLDGLRGIACFIVFVYHYFYAYFETRGFTFDFTNEESGNRYFMQLPMIRILHSGRSMVSIFFVISGFALSHKVVMLMRSVKMQSAAERSHAILSNLASSVWRRHLRLFLPLIGTYLLVAVFVAAGWFEAVPWGENGWLKGNVEFRPARESGLWSQLVSAAREYVKVAGPVTLFHGWVYPDYMSVYDSHLWTIPEEFHQSMLLFLVMLGLSHMKRWVRVYIFLPVFVVASLLNGYWAMSLFIFGFLMAEVHAEVVAARETVLSPKLPGGGYSPVHDTALERRGHERLKRVVAAIALAAGVYLCCFPDAPPDENSTTGFTTLSKWAPQQYGGEAACGFWMHVGADILVFSIVFLPAVQNILCWRIFQYFGRISFALYLVHGTTNRSLGHALVHWGWRVTGANALWAEAPVESATLERARIAVVFAVFLVDVPVTIWMADIFWRVFDMPSVRYVRWLEGKLARA</sequence>
<feature type="transmembrane region" description="Helical" evidence="1">
    <location>
        <begin position="319"/>
        <end position="348"/>
    </location>
</feature>
<keyword evidence="1" id="KW-1133">Transmembrane helix</keyword>
<feature type="transmembrane region" description="Helical" evidence="1">
    <location>
        <begin position="519"/>
        <end position="544"/>
    </location>
</feature>
<dbReference type="PANTHER" id="PTHR23028:SF134">
    <property type="entry name" value="PUTATIVE (AFU_ORTHOLOGUE AFUA_4G08520)-RELATED"/>
    <property type="match status" value="1"/>
</dbReference>
<dbReference type="InterPro" id="IPR050879">
    <property type="entry name" value="Acyltransferase_3"/>
</dbReference>
<protein>
    <recommendedName>
        <fullName evidence="2">Acyltransferase 3 domain-containing protein</fullName>
    </recommendedName>
</protein>
<feature type="transmembrane region" description="Helical" evidence="1">
    <location>
        <begin position="105"/>
        <end position="124"/>
    </location>
</feature>
<organism evidence="3 4">
    <name type="scientific">Drechslerella dactyloides</name>
    <name type="common">Nematode-trapping fungus</name>
    <name type="synonym">Arthrobotrys dactyloides</name>
    <dbReference type="NCBI Taxonomy" id="74499"/>
    <lineage>
        <taxon>Eukaryota</taxon>
        <taxon>Fungi</taxon>
        <taxon>Dikarya</taxon>
        <taxon>Ascomycota</taxon>
        <taxon>Pezizomycotina</taxon>
        <taxon>Orbiliomycetes</taxon>
        <taxon>Orbiliales</taxon>
        <taxon>Orbiliaceae</taxon>
        <taxon>Drechslerella</taxon>
    </lineage>
</organism>
<dbReference type="Pfam" id="PF01757">
    <property type="entry name" value="Acyl_transf_3"/>
    <property type="match status" value="1"/>
</dbReference>
<feature type="domain" description="Acyltransferase 3" evidence="2">
    <location>
        <begin position="101"/>
        <end position="501"/>
    </location>
</feature>
<feature type="transmembrane region" description="Helical" evidence="1">
    <location>
        <begin position="65"/>
        <end position="84"/>
    </location>
</feature>
<feature type="transmembrane region" description="Helical" evidence="1">
    <location>
        <begin position="157"/>
        <end position="175"/>
    </location>
</feature>
<evidence type="ECO:0000313" key="4">
    <source>
        <dbReference type="Proteomes" id="UP001221413"/>
    </source>
</evidence>
<dbReference type="AlphaFoldDB" id="A0AAD6NKG9"/>
<dbReference type="InterPro" id="IPR002656">
    <property type="entry name" value="Acyl_transf_3_dom"/>
</dbReference>